<reference evidence="1" key="1">
    <citation type="submission" date="2021-05" db="EMBL/GenBank/DDBJ databases">
        <title>Complete genome sequence of the cellulolytic planctomycete Telmatocola sphagniphila SP2T and characterization of the first cellulase from planctomycetes.</title>
        <authorList>
            <person name="Rakitin A.L."/>
            <person name="Beletsky A.V."/>
            <person name="Naumoff D.G."/>
            <person name="Kulichevskaya I.S."/>
            <person name="Mardanov A.V."/>
            <person name="Ravin N.V."/>
            <person name="Dedysh S.N."/>
        </authorList>
    </citation>
    <scope>NUCLEOTIDE SEQUENCE</scope>
    <source>
        <strain evidence="1">SP2T</strain>
    </source>
</reference>
<dbReference type="AlphaFoldDB" id="A0A8E6B879"/>
<proteinExistence type="predicted"/>
<organism evidence="1 2">
    <name type="scientific">Telmatocola sphagniphila</name>
    <dbReference type="NCBI Taxonomy" id="1123043"/>
    <lineage>
        <taxon>Bacteria</taxon>
        <taxon>Pseudomonadati</taxon>
        <taxon>Planctomycetota</taxon>
        <taxon>Planctomycetia</taxon>
        <taxon>Gemmatales</taxon>
        <taxon>Gemmataceae</taxon>
    </lineage>
</organism>
<protein>
    <submittedName>
        <fullName evidence="1">Uncharacterized protein</fullName>
    </submittedName>
</protein>
<gene>
    <name evidence="1" type="ORF">KIH39_08490</name>
</gene>
<dbReference type="RefSeq" id="WP_213498906.1">
    <property type="nucleotide sequence ID" value="NZ_CP074694.1"/>
</dbReference>
<name>A0A8E6B879_9BACT</name>
<evidence type="ECO:0000313" key="1">
    <source>
        <dbReference type="EMBL" id="QVL33930.1"/>
    </source>
</evidence>
<dbReference type="KEGG" id="tsph:KIH39_08490"/>
<keyword evidence="2" id="KW-1185">Reference proteome</keyword>
<dbReference type="EMBL" id="CP074694">
    <property type="protein sequence ID" value="QVL33930.1"/>
    <property type="molecule type" value="Genomic_DNA"/>
</dbReference>
<sequence length="130" mass="14408">MIASSAEPETTWDGFFCRGLDRLKLATLWALAEAGSEDDRLEQRLDAIRTIPNGDRGPWVDIVPPKMLATLAAIAMMDDNEQASLGESWAQTEELEGWEATDVFNLVRDIGDTADAARLENKTLLLWTSL</sequence>
<evidence type="ECO:0000313" key="2">
    <source>
        <dbReference type="Proteomes" id="UP000676194"/>
    </source>
</evidence>
<dbReference type="Proteomes" id="UP000676194">
    <property type="component" value="Chromosome"/>
</dbReference>
<accession>A0A8E6B879</accession>